<organism evidence="1 2">
    <name type="scientific">Flavobacterium chungangense</name>
    <dbReference type="NCBI Taxonomy" id="554283"/>
    <lineage>
        <taxon>Bacteria</taxon>
        <taxon>Pseudomonadati</taxon>
        <taxon>Bacteroidota</taxon>
        <taxon>Flavobacteriia</taxon>
        <taxon>Flavobacteriales</taxon>
        <taxon>Flavobacteriaceae</taxon>
        <taxon>Flavobacterium</taxon>
    </lineage>
</organism>
<keyword evidence="2" id="KW-1185">Reference proteome</keyword>
<gene>
    <name evidence="1" type="ORF">FLACHUCJ7_04615</name>
</gene>
<dbReference type="EMBL" id="CAIJDO010000356">
    <property type="protein sequence ID" value="CAD0009975.1"/>
    <property type="molecule type" value="Genomic_DNA"/>
</dbReference>
<dbReference type="AlphaFoldDB" id="A0A6V6ZED7"/>
<name>A0A6V6ZED7_9FLAO</name>
<comment type="caution">
    <text evidence="1">The sequence shown here is derived from an EMBL/GenBank/DDBJ whole genome shotgun (WGS) entry which is preliminary data.</text>
</comment>
<dbReference type="RefSeq" id="WP_157505826.1">
    <property type="nucleotide sequence ID" value="NZ_CAIJDO010000356.1"/>
</dbReference>
<proteinExistence type="predicted"/>
<protein>
    <submittedName>
        <fullName evidence="1">Uncharacterized protein</fullName>
    </submittedName>
</protein>
<sequence length="91" mass="10876">MRYLITLMTTLFFSCNEKPKKQTTEFNEKIVEFAIENSNNKFIELPNLYDSLSKEIVAKDEDEKLILVQILKKKGFEVKDWDAEIILWERE</sequence>
<accession>A0A6V6ZED7</accession>
<evidence type="ECO:0000313" key="1">
    <source>
        <dbReference type="EMBL" id="CAD0009975.1"/>
    </source>
</evidence>
<dbReference type="Proteomes" id="UP000556700">
    <property type="component" value="Unassembled WGS sequence"/>
</dbReference>
<dbReference type="PROSITE" id="PS51257">
    <property type="entry name" value="PROKAR_LIPOPROTEIN"/>
    <property type="match status" value="1"/>
</dbReference>
<reference evidence="1 2" key="1">
    <citation type="submission" date="2020-06" db="EMBL/GenBank/DDBJ databases">
        <authorList>
            <person name="Criscuolo A."/>
        </authorList>
    </citation>
    <scope>NUCLEOTIDE SEQUENCE [LARGE SCALE GENOMIC DNA]</scope>
    <source>
        <strain evidence="2">CIP 110025</strain>
    </source>
</reference>
<evidence type="ECO:0000313" key="2">
    <source>
        <dbReference type="Proteomes" id="UP000556700"/>
    </source>
</evidence>